<dbReference type="Pfam" id="PF05635">
    <property type="entry name" value="23S_rRNA_IVP"/>
    <property type="match status" value="1"/>
</dbReference>
<dbReference type="SUPFAM" id="SSF158446">
    <property type="entry name" value="IVS-encoded protein-like"/>
    <property type="match status" value="1"/>
</dbReference>
<dbReference type="InterPro" id="IPR036583">
    <property type="entry name" value="23S_rRNA_IVS_sf"/>
</dbReference>
<gene>
    <name evidence="1" type="ORF">COY69_03570</name>
</gene>
<dbReference type="Gene3D" id="1.20.1440.60">
    <property type="entry name" value="23S rRNA-intervening sequence"/>
    <property type="match status" value="1"/>
</dbReference>
<dbReference type="EMBL" id="PFMA01000090">
    <property type="protein sequence ID" value="PIY93075.1"/>
    <property type="molecule type" value="Genomic_DNA"/>
</dbReference>
<dbReference type="AlphaFoldDB" id="A0A2M7R8I9"/>
<dbReference type="Proteomes" id="UP000229449">
    <property type="component" value="Unassembled WGS sequence"/>
</dbReference>
<dbReference type="NCBIfam" id="TIGR02436">
    <property type="entry name" value="four helix bundle protein"/>
    <property type="match status" value="1"/>
</dbReference>
<accession>A0A2M7R8I9</accession>
<sequence length="139" mass="16041">MEGDTIITNDKIQITNQNQNTNVKVYDLVERTGKFGEDIIVFLKTLVRDVINNRLIDQIIRSATSIGANYMEADGAESKKDFIHKMAICKKEAKETEHWLKMLAKANDSRIDECRKLWKEVHELTLIFSSILNKSKNKK</sequence>
<reference evidence="2" key="1">
    <citation type="submission" date="2017-09" db="EMBL/GenBank/DDBJ databases">
        <title>Depth-based differentiation of microbial function through sediment-hosted aquifers and enrichment of novel symbionts in the deep terrestrial subsurface.</title>
        <authorList>
            <person name="Probst A.J."/>
            <person name="Ladd B."/>
            <person name="Jarett J.K."/>
            <person name="Geller-Mcgrath D.E."/>
            <person name="Sieber C.M.K."/>
            <person name="Emerson J.B."/>
            <person name="Anantharaman K."/>
            <person name="Thomas B.C."/>
            <person name="Malmstrom R."/>
            <person name="Stieglmeier M."/>
            <person name="Klingl A."/>
            <person name="Woyke T."/>
            <person name="Ryan C.M."/>
            <person name="Banfield J.F."/>
        </authorList>
    </citation>
    <scope>NUCLEOTIDE SEQUENCE [LARGE SCALE GENOMIC DNA]</scope>
</reference>
<dbReference type="PANTHER" id="PTHR38471">
    <property type="entry name" value="FOUR HELIX BUNDLE PROTEIN"/>
    <property type="match status" value="1"/>
</dbReference>
<evidence type="ECO:0000313" key="1">
    <source>
        <dbReference type="EMBL" id="PIY93075.1"/>
    </source>
</evidence>
<evidence type="ECO:0000313" key="2">
    <source>
        <dbReference type="Proteomes" id="UP000229449"/>
    </source>
</evidence>
<protein>
    <submittedName>
        <fullName evidence="1">Four helix bundle protein</fullName>
    </submittedName>
</protein>
<organism evidence="1 2">
    <name type="scientific">Candidatus Magasanikbacteria bacterium CG_4_10_14_0_8_um_filter_32_14</name>
    <dbReference type="NCBI Taxonomy" id="1974640"/>
    <lineage>
        <taxon>Bacteria</taxon>
        <taxon>Candidatus Magasanikiibacteriota</taxon>
    </lineage>
</organism>
<proteinExistence type="predicted"/>
<comment type="caution">
    <text evidence="1">The sequence shown here is derived from an EMBL/GenBank/DDBJ whole genome shotgun (WGS) entry which is preliminary data.</text>
</comment>
<dbReference type="PIRSF" id="PIRSF035652">
    <property type="entry name" value="CHP02436"/>
    <property type="match status" value="1"/>
</dbReference>
<dbReference type="PANTHER" id="PTHR38471:SF2">
    <property type="entry name" value="FOUR HELIX BUNDLE PROTEIN"/>
    <property type="match status" value="1"/>
</dbReference>
<name>A0A2M7R8I9_9BACT</name>
<dbReference type="InterPro" id="IPR012657">
    <property type="entry name" value="23S_rRNA-intervening_sequence"/>
</dbReference>